<organism evidence="2 3">
    <name type="scientific">Candidatus Kaiserbacteria bacterium RIFOXYD1_FULL_47_14</name>
    <dbReference type="NCBI Taxonomy" id="1798533"/>
    <lineage>
        <taxon>Bacteria</taxon>
        <taxon>Candidatus Kaiseribacteriota</taxon>
    </lineage>
</organism>
<dbReference type="PANTHER" id="PTHR34203">
    <property type="entry name" value="METHYLTRANSFERASE, FKBM FAMILY PROTEIN"/>
    <property type="match status" value="1"/>
</dbReference>
<dbReference type="SUPFAM" id="SSF53335">
    <property type="entry name" value="S-adenosyl-L-methionine-dependent methyltransferases"/>
    <property type="match status" value="1"/>
</dbReference>
<protein>
    <recommendedName>
        <fullName evidence="1">Methyltransferase FkbM domain-containing protein</fullName>
    </recommendedName>
</protein>
<dbReference type="InterPro" id="IPR029063">
    <property type="entry name" value="SAM-dependent_MTases_sf"/>
</dbReference>
<comment type="caution">
    <text evidence="2">The sequence shown here is derived from an EMBL/GenBank/DDBJ whole genome shotgun (WGS) entry which is preliminary data.</text>
</comment>
<feature type="domain" description="Methyltransferase FkbM" evidence="1">
    <location>
        <begin position="91"/>
        <end position="221"/>
    </location>
</feature>
<evidence type="ECO:0000313" key="2">
    <source>
        <dbReference type="EMBL" id="OGG93192.1"/>
    </source>
</evidence>
<dbReference type="InterPro" id="IPR006342">
    <property type="entry name" value="FkbM_mtfrase"/>
</dbReference>
<dbReference type="PANTHER" id="PTHR34203:SF15">
    <property type="entry name" value="SLL1173 PROTEIN"/>
    <property type="match status" value="1"/>
</dbReference>
<dbReference type="STRING" id="1798533.A2609_02955"/>
<dbReference type="InterPro" id="IPR052514">
    <property type="entry name" value="SAM-dependent_MTase"/>
</dbReference>
<dbReference type="AlphaFoldDB" id="A0A1F6G544"/>
<sequence>MGHLLRKKSVSKIENVWSRIVLFKNWYKLIFPFNRLFTGVQKLTLRNGKSAFVRDVRSMDTNIVRDVLSGFGEYSLEKWVHLPPEAVVFDLGGNIGTFSIEIYRLCPTAHITAYEPHPDNCKMFMINAPFASLVQKAATEKTGTVHFENSANFVGLQVIKEGGILVESMSLDDILKDVSNVDLLKIDIEGSEYDLLNHTSSATFNKIQRIIMETHDVLGFDDLAWAETILATHGFKTVWIDPSGVIYGWKS</sequence>
<dbReference type="Proteomes" id="UP000176867">
    <property type="component" value="Unassembled WGS sequence"/>
</dbReference>
<accession>A0A1F6G544</accession>
<dbReference type="Gene3D" id="3.40.50.150">
    <property type="entry name" value="Vaccinia Virus protein VP39"/>
    <property type="match status" value="1"/>
</dbReference>
<reference evidence="2 3" key="1">
    <citation type="journal article" date="2016" name="Nat. Commun.">
        <title>Thousands of microbial genomes shed light on interconnected biogeochemical processes in an aquifer system.</title>
        <authorList>
            <person name="Anantharaman K."/>
            <person name="Brown C.T."/>
            <person name="Hug L.A."/>
            <person name="Sharon I."/>
            <person name="Castelle C.J."/>
            <person name="Probst A.J."/>
            <person name="Thomas B.C."/>
            <person name="Singh A."/>
            <person name="Wilkins M.J."/>
            <person name="Karaoz U."/>
            <person name="Brodie E.L."/>
            <person name="Williams K.H."/>
            <person name="Hubbard S.S."/>
            <person name="Banfield J.F."/>
        </authorList>
    </citation>
    <scope>NUCLEOTIDE SEQUENCE [LARGE SCALE GENOMIC DNA]</scope>
</reference>
<dbReference type="EMBL" id="MFMU01000011">
    <property type="protein sequence ID" value="OGG93192.1"/>
    <property type="molecule type" value="Genomic_DNA"/>
</dbReference>
<gene>
    <name evidence="2" type="ORF">A2609_02955</name>
</gene>
<proteinExistence type="predicted"/>
<name>A0A1F6G544_9BACT</name>
<evidence type="ECO:0000313" key="3">
    <source>
        <dbReference type="Proteomes" id="UP000176867"/>
    </source>
</evidence>
<dbReference type="NCBIfam" id="TIGR01444">
    <property type="entry name" value="fkbM_fam"/>
    <property type="match status" value="1"/>
</dbReference>
<evidence type="ECO:0000259" key="1">
    <source>
        <dbReference type="Pfam" id="PF05050"/>
    </source>
</evidence>
<dbReference type="Pfam" id="PF05050">
    <property type="entry name" value="Methyltransf_21"/>
    <property type="match status" value="1"/>
</dbReference>